<evidence type="ECO:0000256" key="4">
    <source>
        <dbReference type="ARBA" id="ARBA00022842"/>
    </source>
</evidence>
<dbReference type="PANTHER" id="PTHR19288:SF46">
    <property type="entry name" value="HALOACID DEHALOGENASE-LIKE HYDROLASE DOMAIN-CONTAINING PROTEIN 2"/>
    <property type="match status" value="1"/>
</dbReference>
<dbReference type="RefSeq" id="WP_013553752.1">
    <property type="nucleotide sequence ID" value="NC_014935.1"/>
</dbReference>
<dbReference type="NCBIfam" id="TIGR01549">
    <property type="entry name" value="HAD-SF-IA-v1"/>
    <property type="match status" value="1"/>
</dbReference>
<keyword evidence="4" id="KW-0460">Magnesium</keyword>
<dbReference type="AlphaFoldDB" id="E6X2C3"/>
<reference evidence="7" key="2">
    <citation type="submission" date="2011-01" db="EMBL/GenBank/DDBJ databases">
        <title>The complete genome of Nitratifractor salsuginis DSM 16511.</title>
        <authorList>
            <consortium name="US DOE Joint Genome Institute (JGI-PGF)"/>
            <person name="Lucas S."/>
            <person name="Copeland A."/>
            <person name="Lapidus A."/>
            <person name="Bruce D."/>
            <person name="Goodwin L."/>
            <person name="Pitluck S."/>
            <person name="Kyrpides N."/>
            <person name="Mavromatis K."/>
            <person name="Ivanova N."/>
            <person name="Mikhailova N."/>
            <person name="Zeytun A."/>
            <person name="Detter J.C."/>
            <person name="Tapia R."/>
            <person name="Han C."/>
            <person name="Land M."/>
            <person name="Hauser L."/>
            <person name="Markowitz V."/>
            <person name="Cheng J.-F."/>
            <person name="Hugenholtz P."/>
            <person name="Woyke T."/>
            <person name="Wu D."/>
            <person name="Tindall B."/>
            <person name="Schuetze A."/>
            <person name="Brambilla E."/>
            <person name="Klenk H.-P."/>
            <person name="Eisen J.A."/>
        </authorList>
    </citation>
    <scope>NUCLEOTIDE SEQUENCE [LARGE SCALE GENOMIC DNA]</scope>
    <source>
        <strain evidence="7">DSM 16511 / JCM 12458 / E9I37-1</strain>
    </source>
</reference>
<gene>
    <name evidence="6" type="ordered locus">Nitsa_0794</name>
</gene>
<keyword evidence="3" id="KW-0479">Metal-binding</keyword>
<dbReference type="GO" id="GO:0005737">
    <property type="term" value="C:cytoplasm"/>
    <property type="evidence" value="ECO:0007669"/>
    <property type="project" value="TreeGrafter"/>
</dbReference>
<keyword evidence="7" id="KW-1185">Reference proteome</keyword>
<dbReference type="Pfam" id="PF13344">
    <property type="entry name" value="Hydrolase_6"/>
    <property type="match status" value="1"/>
</dbReference>
<evidence type="ECO:0000256" key="1">
    <source>
        <dbReference type="ARBA" id="ARBA00001946"/>
    </source>
</evidence>
<evidence type="ECO:0000256" key="5">
    <source>
        <dbReference type="ARBA" id="ARBA00039666"/>
    </source>
</evidence>
<dbReference type="NCBIfam" id="TIGR01458">
    <property type="entry name" value="HAD-SF-IIA-hyp3"/>
    <property type="match status" value="1"/>
</dbReference>
<dbReference type="NCBIfam" id="TIGR01460">
    <property type="entry name" value="HAD-SF-IIA"/>
    <property type="match status" value="1"/>
</dbReference>
<dbReference type="InterPro" id="IPR006357">
    <property type="entry name" value="HAD-SF_hydro_IIA"/>
</dbReference>
<sequence length="253" mass="27392">MKNVKGILMDIGGVLYVGETPVAGAVEAVAKLRERYALCFVTNTTRRSPESVRQKLLKMGFAITPEQLFTALAAARRIVEEAEGRAVTILTEEAERYFGELCSIDTVSHFVVVGDAGENFTFARMNRGFRALIRGARLIAAARNRYFKDADGELSLDAGGFVKALEYAAGTEATVVGKPSWEFFHQALKSMGVRPEEAIMVGDDIESDIAGAQAAGIRAVMVRTGKFRPADLEGAIFPDAVIDSVAELPELLE</sequence>
<name>E6X2C3_NITSE</name>
<evidence type="ECO:0000256" key="2">
    <source>
        <dbReference type="ARBA" id="ARBA00007958"/>
    </source>
</evidence>
<protein>
    <recommendedName>
        <fullName evidence="5">Haloacid dehalogenase-like hydrolase domain-containing protein 2</fullName>
    </recommendedName>
</protein>
<dbReference type="EMBL" id="CP002452">
    <property type="protein sequence ID" value="ADV46058.1"/>
    <property type="molecule type" value="Genomic_DNA"/>
</dbReference>
<dbReference type="HOGENOM" id="CLU_043473_4_0_7"/>
<comment type="cofactor">
    <cofactor evidence="1">
        <name>Mg(2+)</name>
        <dbReference type="ChEBI" id="CHEBI:18420"/>
    </cofactor>
</comment>
<dbReference type="Gene3D" id="3.40.50.1000">
    <property type="entry name" value="HAD superfamily/HAD-like"/>
    <property type="match status" value="2"/>
</dbReference>
<accession>E6X2C3</accession>
<keyword evidence="6" id="KW-0378">Hydrolase</keyword>
<dbReference type="InterPro" id="IPR006439">
    <property type="entry name" value="HAD-SF_hydro_IA"/>
</dbReference>
<comment type="similarity">
    <text evidence="2">Belongs to the HAD-like hydrolase superfamily.</text>
</comment>
<organism evidence="6 7">
    <name type="scientific">Nitratifractor salsuginis (strain DSM 16511 / JCM 12458 / E9I37-1)</name>
    <dbReference type="NCBI Taxonomy" id="749222"/>
    <lineage>
        <taxon>Bacteria</taxon>
        <taxon>Pseudomonadati</taxon>
        <taxon>Campylobacterota</taxon>
        <taxon>Epsilonproteobacteria</taxon>
        <taxon>Campylobacterales</taxon>
        <taxon>Sulfurovaceae</taxon>
        <taxon>Nitratifractor</taxon>
    </lineage>
</organism>
<reference evidence="6 7" key="1">
    <citation type="journal article" date="2011" name="Stand. Genomic Sci.">
        <title>Complete genome sequence of Nitratifractor salsuginis type strain (E9I37-1).</title>
        <authorList>
            <person name="Anderson I."/>
            <person name="Sikorski J."/>
            <person name="Zeytun A."/>
            <person name="Nolan M."/>
            <person name="Lapidus A."/>
            <person name="Lucas S."/>
            <person name="Hammon N."/>
            <person name="Deshpande S."/>
            <person name="Cheng J.F."/>
            <person name="Tapia R."/>
            <person name="Han C."/>
            <person name="Goodwin L."/>
            <person name="Pitluck S."/>
            <person name="Liolios K."/>
            <person name="Pagani I."/>
            <person name="Ivanova N."/>
            <person name="Huntemann M."/>
            <person name="Mavromatis K."/>
            <person name="Ovchinikova G."/>
            <person name="Pati A."/>
            <person name="Chen A."/>
            <person name="Palaniappan K."/>
            <person name="Land M."/>
            <person name="Hauser L."/>
            <person name="Brambilla E.M."/>
            <person name="Ngatchou-Djao O.D."/>
            <person name="Rohde M."/>
            <person name="Tindall B.J."/>
            <person name="Goker M."/>
            <person name="Detter J.C."/>
            <person name="Woyke T."/>
            <person name="Bristow J."/>
            <person name="Eisen J.A."/>
            <person name="Markowitz V."/>
            <person name="Hugenholtz P."/>
            <person name="Klenk H.P."/>
            <person name="Kyrpides N.C."/>
        </authorList>
    </citation>
    <scope>NUCLEOTIDE SEQUENCE [LARGE SCALE GENOMIC DNA]</scope>
    <source>
        <strain evidence="7">DSM 16511 / JCM 12458 / E9I37-1</strain>
    </source>
</reference>
<dbReference type="GO" id="GO:0046872">
    <property type="term" value="F:metal ion binding"/>
    <property type="evidence" value="ECO:0007669"/>
    <property type="project" value="UniProtKB-KW"/>
</dbReference>
<dbReference type="SUPFAM" id="SSF56784">
    <property type="entry name" value="HAD-like"/>
    <property type="match status" value="1"/>
</dbReference>
<dbReference type="InterPro" id="IPR006355">
    <property type="entry name" value="LHPP/HDHD2"/>
</dbReference>
<dbReference type="GO" id="GO:0016791">
    <property type="term" value="F:phosphatase activity"/>
    <property type="evidence" value="ECO:0007669"/>
    <property type="project" value="InterPro"/>
</dbReference>
<dbReference type="Pfam" id="PF13242">
    <property type="entry name" value="Hydrolase_like"/>
    <property type="match status" value="1"/>
</dbReference>
<evidence type="ECO:0000256" key="3">
    <source>
        <dbReference type="ARBA" id="ARBA00022723"/>
    </source>
</evidence>
<dbReference type="KEGG" id="nsa:Nitsa_0794"/>
<dbReference type="STRING" id="749222.Nitsa_0794"/>
<dbReference type="Proteomes" id="UP000008633">
    <property type="component" value="Chromosome"/>
</dbReference>
<dbReference type="NCBIfam" id="TIGR01509">
    <property type="entry name" value="HAD-SF-IA-v3"/>
    <property type="match status" value="1"/>
</dbReference>
<dbReference type="eggNOG" id="COG0647">
    <property type="taxonomic scope" value="Bacteria"/>
</dbReference>
<dbReference type="InterPro" id="IPR036412">
    <property type="entry name" value="HAD-like_sf"/>
</dbReference>
<dbReference type="PANTHER" id="PTHR19288">
    <property type="entry name" value="4-NITROPHENYLPHOSPHATASE-RELATED"/>
    <property type="match status" value="1"/>
</dbReference>
<evidence type="ECO:0000313" key="6">
    <source>
        <dbReference type="EMBL" id="ADV46058.1"/>
    </source>
</evidence>
<evidence type="ECO:0000313" key="7">
    <source>
        <dbReference type="Proteomes" id="UP000008633"/>
    </source>
</evidence>
<proteinExistence type="inferred from homology"/>
<dbReference type="InterPro" id="IPR023214">
    <property type="entry name" value="HAD_sf"/>
</dbReference>